<organism evidence="2">
    <name type="scientific">Physcomitrium patens</name>
    <name type="common">Spreading-leaved earth moss</name>
    <name type="synonym">Physcomitrella patens</name>
    <dbReference type="NCBI Taxonomy" id="3218"/>
    <lineage>
        <taxon>Eukaryota</taxon>
        <taxon>Viridiplantae</taxon>
        <taxon>Streptophyta</taxon>
        <taxon>Embryophyta</taxon>
        <taxon>Bryophyta</taxon>
        <taxon>Bryophytina</taxon>
        <taxon>Bryopsida</taxon>
        <taxon>Funariidae</taxon>
        <taxon>Funariales</taxon>
        <taxon>Funariaceae</taxon>
        <taxon>Physcomitrium</taxon>
    </lineage>
</organism>
<dbReference type="Proteomes" id="UP000006727">
    <property type="component" value="Chromosome 1"/>
</dbReference>
<evidence type="ECO:0000256" key="1">
    <source>
        <dbReference type="SAM" id="MobiDB-lite"/>
    </source>
</evidence>
<dbReference type="PaxDb" id="3218-PP1S295_7V6.1"/>
<dbReference type="Gramene" id="Pp3c1_42480V3.2">
    <property type="protein sequence ID" value="Pp3c1_42480V3.2"/>
    <property type="gene ID" value="Pp3c1_42480"/>
</dbReference>
<evidence type="ECO:0000313" key="3">
    <source>
        <dbReference type="EnsemblPlants" id="PAC:32966635.CDS.1"/>
    </source>
</evidence>
<dbReference type="EnsemblPlants" id="Pp3c1_42480V3.2">
    <property type="protein sequence ID" value="Pp3c1_42480V3.2"/>
    <property type="gene ID" value="Pp3c1_42480"/>
</dbReference>
<gene>
    <name evidence="2" type="ORF">PHYPA_001952</name>
</gene>
<proteinExistence type="predicted"/>
<dbReference type="EnsemblPlants" id="Pp3c1_42480V3.1">
    <property type="protein sequence ID" value="PAC:32966635.CDS.1"/>
    <property type="gene ID" value="Pp3c1_42480"/>
</dbReference>
<dbReference type="Gramene" id="Pp3c1_42480V3.1">
    <property type="protein sequence ID" value="PAC:32966635.CDS.1"/>
    <property type="gene ID" value="Pp3c1_42480"/>
</dbReference>
<sequence>MKGLDCAVNSADLEDQTRTTSTPVNPRIELGSNFEAIVPATNCNSVKSKL</sequence>
<evidence type="ECO:0000313" key="2">
    <source>
        <dbReference type="EMBL" id="PNR63526.1"/>
    </source>
</evidence>
<reference evidence="2 4" key="1">
    <citation type="journal article" date="2008" name="Science">
        <title>The Physcomitrella genome reveals evolutionary insights into the conquest of land by plants.</title>
        <authorList>
            <person name="Rensing S."/>
            <person name="Lang D."/>
            <person name="Zimmer A."/>
            <person name="Terry A."/>
            <person name="Salamov A."/>
            <person name="Shapiro H."/>
            <person name="Nishiyama T."/>
            <person name="Perroud P.-F."/>
            <person name="Lindquist E."/>
            <person name="Kamisugi Y."/>
            <person name="Tanahashi T."/>
            <person name="Sakakibara K."/>
            <person name="Fujita T."/>
            <person name="Oishi K."/>
            <person name="Shin-I T."/>
            <person name="Kuroki Y."/>
            <person name="Toyoda A."/>
            <person name="Suzuki Y."/>
            <person name="Hashimoto A."/>
            <person name="Yamaguchi K."/>
            <person name="Sugano A."/>
            <person name="Kohara Y."/>
            <person name="Fujiyama A."/>
            <person name="Anterola A."/>
            <person name="Aoki S."/>
            <person name="Ashton N."/>
            <person name="Barbazuk W.B."/>
            <person name="Barker E."/>
            <person name="Bennetzen J."/>
            <person name="Bezanilla M."/>
            <person name="Blankenship R."/>
            <person name="Cho S.H."/>
            <person name="Dutcher S."/>
            <person name="Estelle M."/>
            <person name="Fawcett J.A."/>
            <person name="Gundlach H."/>
            <person name="Hanada K."/>
            <person name="Heyl A."/>
            <person name="Hicks K.A."/>
            <person name="Hugh J."/>
            <person name="Lohr M."/>
            <person name="Mayer K."/>
            <person name="Melkozernov A."/>
            <person name="Murata T."/>
            <person name="Nelson D."/>
            <person name="Pils B."/>
            <person name="Prigge M."/>
            <person name="Reiss B."/>
            <person name="Renner T."/>
            <person name="Rombauts S."/>
            <person name="Rushton P."/>
            <person name="Sanderfoot A."/>
            <person name="Schween G."/>
            <person name="Shiu S.-H."/>
            <person name="Stueber K."/>
            <person name="Theodoulou F.L."/>
            <person name="Tu H."/>
            <person name="Van de Peer Y."/>
            <person name="Verrier P.J."/>
            <person name="Waters E."/>
            <person name="Wood A."/>
            <person name="Yang L."/>
            <person name="Cove D."/>
            <person name="Cuming A."/>
            <person name="Hasebe M."/>
            <person name="Lucas S."/>
            <person name="Mishler D.B."/>
            <person name="Reski R."/>
            <person name="Grigoriev I."/>
            <person name="Quatrano R.S."/>
            <person name="Boore J.L."/>
        </authorList>
    </citation>
    <scope>NUCLEOTIDE SEQUENCE [LARGE SCALE GENOMIC DNA]</scope>
    <source>
        <strain evidence="3 4">cv. Gransden 2004</strain>
    </source>
</reference>
<dbReference type="EMBL" id="ABEU02000001">
    <property type="protein sequence ID" value="PNR63526.1"/>
    <property type="molecule type" value="Genomic_DNA"/>
</dbReference>
<feature type="region of interest" description="Disordered" evidence="1">
    <location>
        <begin position="1"/>
        <end position="26"/>
    </location>
</feature>
<dbReference type="InParanoid" id="A0A2K1LBW9"/>
<accession>A0A2K1LBW9</accession>
<evidence type="ECO:0000313" key="4">
    <source>
        <dbReference type="Proteomes" id="UP000006727"/>
    </source>
</evidence>
<reference evidence="2 4" key="2">
    <citation type="journal article" date="2018" name="Plant J.">
        <title>The Physcomitrella patens chromosome-scale assembly reveals moss genome structure and evolution.</title>
        <authorList>
            <person name="Lang D."/>
            <person name="Ullrich K.K."/>
            <person name="Murat F."/>
            <person name="Fuchs J."/>
            <person name="Jenkins J."/>
            <person name="Haas F.B."/>
            <person name="Piednoel M."/>
            <person name="Gundlach H."/>
            <person name="Van Bel M."/>
            <person name="Meyberg R."/>
            <person name="Vives C."/>
            <person name="Morata J."/>
            <person name="Symeonidi A."/>
            <person name="Hiss M."/>
            <person name="Muchero W."/>
            <person name="Kamisugi Y."/>
            <person name="Saleh O."/>
            <person name="Blanc G."/>
            <person name="Decker E.L."/>
            <person name="van Gessel N."/>
            <person name="Grimwood J."/>
            <person name="Hayes R.D."/>
            <person name="Graham S.W."/>
            <person name="Gunter L.E."/>
            <person name="McDaniel S.F."/>
            <person name="Hoernstein S.N.W."/>
            <person name="Larsson A."/>
            <person name="Li F.W."/>
            <person name="Perroud P.F."/>
            <person name="Phillips J."/>
            <person name="Ranjan P."/>
            <person name="Rokshar D.S."/>
            <person name="Rothfels C.J."/>
            <person name="Schneider L."/>
            <person name="Shu S."/>
            <person name="Stevenson D.W."/>
            <person name="Thummler F."/>
            <person name="Tillich M."/>
            <person name="Villarreal Aguilar J.C."/>
            <person name="Widiez T."/>
            <person name="Wong G.K."/>
            <person name="Wymore A."/>
            <person name="Zhang Y."/>
            <person name="Zimmer A.D."/>
            <person name="Quatrano R.S."/>
            <person name="Mayer K.F.X."/>
            <person name="Goodstein D."/>
            <person name="Casacuberta J.M."/>
            <person name="Vandepoele K."/>
            <person name="Reski R."/>
            <person name="Cuming A.C."/>
            <person name="Tuskan G.A."/>
            <person name="Maumus F."/>
            <person name="Salse J."/>
            <person name="Schmutz J."/>
            <person name="Rensing S.A."/>
        </authorList>
    </citation>
    <scope>NUCLEOTIDE SEQUENCE [LARGE SCALE GENOMIC DNA]</scope>
    <source>
        <strain evidence="3 4">cv. Gransden 2004</strain>
    </source>
</reference>
<protein>
    <submittedName>
        <fullName evidence="2 3">Uncharacterized protein</fullName>
    </submittedName>
</protein>
<reference evidence="3" key="3">
    <citation type="submission" date="2020-12" db="UniProtKB">
        <authorList>
            <consortium name="EnsemblPlants"/>
        </authorList>
    </citation>
    <scope>IDENTIFICATION</scope>
</reference>
<keyword evidence="4" id="KW-1185">Reference proteome</keyword>
<dbReference type="AlphaFoldDB" id="A0A2K1LBW9"/>
<name>A0A2K1LBW9_PHYPA</name>